<sequence length="55" mass="6500">DAYWIIITAVAQKVLLRKMKMHLTCERQCPEIRKGRKVVSFPFPHRCVLMNWSGI</sequence>
<dbReference type="GO" id="GO:0016746">
    <property type="term" value="F:acyltransferase activity"/>
    <property type="evidence" value="ECO:0007669"/>
    <property type="project" value="UniProtKB-KW"/>
</dbReference>
<reference evidence="2" key="1">
    <citation type="journal article" date="2005" name="Science">
        <title>Comparative genomics of trypanosomatid parasitic protozoa.</title>
        <authorList>
            <person name="El-Sayed N.M."/>
            <person name="Myler P.J."/>
            <person name="Blandin G."/>
            <person name="Berriman M."/>
            <person name="Crabtree J."/>
            <person name="Aggarwal G."/>
            <person name="Caler E."/>
            <person name="Renauld H."/>
            <person name="Worthey E.A."/>
            <person name="Hertz-Fowler C."/>
            <person name="Ghedin E."/>
            <person name="Peacock C."/>
            <person name="Bartholomeu D.C."/>
            <person name="Haas B.J."/>
            <person name="Tran A.N."/>
            <person name="Wortman J.R."/>
            <person name="Alsmark U.C."/>
            <person name="Angiuoli S."/>
            <person name="Anupama A."/>
            <person name="Badger J."/>
            <person name="Bringaud F."/>
            <person name="Cadag E."/>
            <person name="Carlton J.M."/>
            <person name="Cerqueira G.C."/>
            <person name="Creasy T."/>
            <person name="Delcher A.L."/>
            <person name="Djikeng A."/>
            <person name="Embley T.M."/>
            <person name="Hauser C."/>
            <person name="Ivens A.C."/>
            <person name="Kummerfeld S.K."/>
            <person name="Pereira-Leal J.B."/>
            <person name="Nilsson D."/>
            <person name="Peterson J."/>
            <person name="Salzberg S.L."/>
            <person name="Shallom J."/>
            <person name="Silva J.C."/>
            <person name="Sundaram J."/>
            <person name="Westenberger S."/>
            <person name="White O."/>
            <person name="Melville S.E."/>
            <person name="Donelson J.E."/>
            <person name="Andersson B."/>
            <person name="Stuart K.D."/>
            <person name="Hall N."/>
        </authorList>
    </citation>
    <scope>NUCLEOTIDE SEQUENCE [LARGE SCALE GENOMIC DNA]</scope>
    <source>
        <strain evidence="2">927/4 GUTat10.1</strain>
    </source>
</reference>
<dbReference type="OrthoDB" id="10264728at2759"/>
<keyword evidence="1" id="KW-0012">Acyltransferase</keyword>
<dbReference type="EMBL" id="AC159704">
    <property type="protein sequence ID" value="AAX81086.1"/>
    <property type="molecule type" value="Genomic_DNA"/>
</dbReference>
<feature type="non-terminal residue" evidence="1">
    <location>
        <position position="1"/>
    </location>
</feature>
<keyword evidence="1" id="KW-0808">Transferase</keyword>
<proteinExistence type="predicted"/>
<organism evidence="1 2">
    <name type="scientific">Trypanosoma brucei brucei (strain 927/4 GUTat10.1)</name>
    <dbReference type="NCBI Taxonomy" id="185431"/>
    <lineage>
        <taxon>Eukaryota</taxon>
        <taxon>Discoba</taxon>
        <taxon>Euglenozoa</taxon>
        <taxon>Kinetoplastea</taxon>
        <taxon>Metakinetoplastina</taxon>
        <taxon>Trypanosomatida</taxon>
        <taxon>Trypanosomatidae</taxon>
        <taxon>Trypanosoma</taxon>
    </lineage>
</organism>
<gene>
    <name evidence="1" type="ORF">Tb927.3.610</name>
</gene>
<evidence type="ECO:0000313" key="1">
    <source>
        <dbReference type="EMBL" id="AAX81086.1"/>
    </source>
</evidence>
<dbReference type="EC" id="2.3.1.-" evidence="1"/>
<feature type="non-terminal residue" evidence="1">
    <location>
        <position position="55"/>
    </location>
</feature>
<protein>
    <submittedName>
        <fullName evidence="1">N-acetyltransferase complex ARD1 subunit, putative</fullName>
        <ecNumber evidence="1">2.3.1.-</ecNumber>
    </submittedName>
</protein>
<dbReference type="AlphaFoldDB" id="Q57TQ5"/>
<evidence type="ECO:0000313" key="2">
    <source>
        <dbReference type="Proteomes" id="UP000008524"/>
    </source>
</evidence>
<accession>Q57TQ5</accession>
<dbReference type="Proteomes" id="UP000008524">
    <property type="component" value="Chromosome 3"/>
</dbReference>
<name>Q57TQ5_TRYB2</name>
<reference evidence="2" key="2">
    <citation type="journal article" date="2005" name="Science">
        <title>The genome of the African trypanosome Trypanosoma brucei.</title>
        <authorList>
            <person name="Berriman M."/>
            <person name="Ghedin E."/>
            <person name="Hertz-Fowler C."/>
            <person name="Blandin G."/>
            <person name="Renauld H."/>
            <person name="Bartholomeu D.C."/>
            <person name="Lennard N.J."/>
            <person name="Caler E."/>
            <person name="Hamlin N.E."/>
            <person name="Haas B."/>
            <person name="Bohme U."/>
            <person name="Hannick L."/>
            <person name="Aslett M.A."/>
            <person name="Shallom J."/>
            <person name="Marcello L."/>
            <person name="Hou L."/>
            <person name="Wickstead B."/>
            <person name="Alsmark U.C."/>
            <person name="Arrowsmith C."/>
            <person name="Atkin R.J."/>
            <person name="Barron A.J."/>
            <person name="Bringaud F."/>
            <person name="Brooks K."/>
            <person name="Carrington M."/>
            <person name="Cherevach I."/>
            <person name="Chillingworth T.J."/>
            <person name="Churcher C."/>
            <person name="Clark L.N."/>
            <person name="Corton C.H."/>
            <person name="Cronin A."/>
            <person name="Davies R.M."/>
            <person name="Doggett J."/>
            <person name="Djikeng A."/>
            <person name="Feldblyum T."/>
            <person name="Field M.C."/>
            <person name="Fraser A."/>
            <person name="Goodhead I."/>
            <person name="Hance Z."/>
            <person name="Harper D."/>
            <person name="Harris B.R."/>
            <person name="Hauser H."/>
            <person name="Hostetler J."/>
            <person name="Ivens A."/>
            <person name="Jagels K."/>
            <person name="Johnson D."/>
            <person name="Johnson J."/>
            <person name="Jones K."/>
            <person name="Kerhornou A.X."/>
            <person name="Koo H."/>
            <person name="Larke N."/>
            <person name="Landfear S."/>
            <person name="Larkin C."/>
            <person name="Leech V."/>
            <person name="Line A."/>
            <person name="Lord A."/>
            <person name="Macleod A."/>
            <person name="Mooney P.J."/>
            <person name="Moule S."/>
            <person name="Martin D.M."/>
            <person name="Morgan G.W."/>
            <person name="Mungall K."/>
            <person name="Norbertczak H."/>
            <person name="Ormond D."/>
            <person name="Pai G."/>
            <person name="Peacock C.S."/>
            <person name="Peterson J."/>
            <person name="Quail M.A."/>
            <person name="Rabbinowitsch E."/>
            <person name="Rajandream M.A."/>
            <person name="Reitter C."/>
            <person name="Salzberg S.L."/>
            <person name="Sanders M."/>
            <person name="Schobel S."/>
            <person name="Sharp S."/>
            <person name="Simmonds M."/>
            <person name="Simpson A.J."/>
            <person name="Tallon L."/>
            <person name="Turner C.M."/>
            <person name="Tait A."/>
            <person name="Tivey A.R."/>
            <person name="Van Aken S."/>
            <person name="Walker D."/>
            <person name="Wanless D."/>
            <person name="Wang S."/>
            <person name="White B."/>
            <person name="White O."/>
            <person name="Whitehead S."/>
            <person name="Woodward J."/>
            <person name="Wortman J."/>
            <person name="Adams M.D."/>
            <person name="Embley T.M."/>
            <person name="Gull K."/>
            <person name="Ullu E."/>
            <person name="Barry J.D."/>
            <person name="Fairlamb A.H."/>
            <person name="Opperdoes F."/>
            <person name="Barrell B.G."/>
            <person name="Donelson J.E."/>
            <person name="Hall N."/>
            <person name="Fraser C.M."/>
            <person name="Melville S.E."/>
            <person name="El-Sayed N.M."/>
        </authorList>
    </citation>
    <scope>NUCLEOTIDE SEQUENCE [LARGE SCALE GENOMIC DNA]</scope>
    <source>
        <strain evidence="2">927/4 GUTat10.1</strain>
    </source>
</reference>
<keyword evidence="2" id="KW-1185">Reference proteome</keyword>